<accession>E2N8Z9</accession>
<name>E2N8Z9_9BACE</name>
<proteinExistence type="predicted"/>
<gene>
    <name evidence="1" type="ORF">BACCELL_00744</name>
</gene>
<sequence>MKYVLHSCGYSKIKNMHITKVLCKSKERAMLLKRNSKSLFLNDRIEHGDTE</sequence>
<organism evidence="1 2">
    <name type="scientific">Bacteroides cellulosilyticus DSM 14838</name>
    <dbReference type="NCBI Taxonomy" id="537012"/>
    <lineage>
        <taxon>Bacteria</taxon>
        <taxon>Pseudomonadati</taxon>
        <taxon>Bacteroidota</taxon>
        <taxon>Bacteroidia</taxon>
        <taxon>Bacteroidales</taxon>
        <taxon>Bacteroidaceae</taxon>
        <taxon>Bacteroides</taxon>
    </lineage>
</organism>
<dbReference type="AlphaFoldDB" id="E2N8Z9"/>
<protein>
    <submittedName>
        <fullName evidence="1">Uncharacterized protein</fullName>
    </submittedName>
</protein>
<evidence type="ECO:0000313" key="1">
    <source>
        <dbReference type="EMBL" id="EEF91613.1"/>
    </source>
</evidence>
<dbReference type="EMBL" id="ACCH01000066">
    <property type="protein sequence ID" value="EEF91613.1"/>
    <property type="molecule type" value="Genomic_DNA"/>
</dbReference>
<reference evidence="1 2" key="1">
    <citation type="submission" date="2008-12" db="EMBL/GenBank/DDBJ databases">
        <authorList>
            <person name="Fulton L."/>
            <person name="Clifton S."/>
            <person name="Fulton B."/>
            <person name="Xu J."/>
            <person name="Minx P."/>
            <person name="Pepin K.H."/>
            <person name="Johnson M."/>
            <person name="Bhonagiri V."/>
            <person name="Nash W.E."/>
            <person name="Mardis E.R."/>
            <person name="Wilson R.K."/>
        </authorList>
    </citation>
    <scope>NUCLEOTIDE SEQUENCE [LARGE SCALE GENOMIC DNA]</scope>
    <source>
        <strain evidence="1 2">DSM 14838</strain>
    </source>
</reference>
<evidence type="ECO:0000313" key="2">
    <source>
        <dbReference type="Proteomes" id="UP000003711"/>
    </source>
</evidence>
<comment type="caution">
    <text evidence="1">The sequence shown here is derived from an EMBL/GenBank/DDBJ whole genome shotgun (WGS) entry which is preliminary data.</text>
</comment>
<dbReference type="Proteomes" id="UP000003711">
    <property type="component" value="Unassembled WGS sequence"/>
</dbReference>
<reference evidence="1 2" key="2">
    <citation type="submission" date="2009-01" db="EMBL/GenBank/DDBJ databases">
        <title>Draft genome sequence of Bacteroides cellulosilyticus (DSM 14838).</title>
        <authorList>
            <person name="Sudarsanam P."/>
            <person name="Ley R."/>
            <person name="Guruge J."/>
            <person name="Turnbaugh P.J."/>
            <person name="Mahowald M."/>
            <person name="Liep D."/>
            <person name="Gordon J."/>
        </authorList>
    </citation>
    <scope>NUCLEOTIDE SEQUENCE [LARGE SCALE GENOMIC DNA]</scope>
    <source>
        <strain evidence="1 2">DSM 14838</strain>
    </source>
</reference>
<dbReference type="HOGENOM" id="CLU_3110704_0_0_10"/>
<feature type="non-terminal residue" evidence="1">
    <location>
        <position position="51"/>
    </location>
</feature>